<dbReference type="GO" id="GO:0005789">
    <property type="term" value="C:endoplasmic reticulum membrane"/>
    <property type="evidence" value="ECO:0007669"/>
    <property type="project" value="TreeGrafter"/>
</dbReference>
<comment type="similarity">
    <text evidence="3">Belongs to the UPP synthase family.</text>
</comment>
<keyword evidence="6" id="KW-0460">Magnesium</keyword>
<dbReference type="GO" id="GO:0045547">
    <property type="term" value="F:ditrans,polycis-polyprenyl diphosphate synthase [(2E,6E)-farnesyl diphosphate specific] activity"/>
    <property type="evidence" value="ECO:0007669"/>
    <property type="project" value="UniProtKB-EC"/>
</dbReference>
<evidence type="ECO:0000256" key="1">
    <source>
        <dbReference type="ARBA" id="ARBA00001946"/>
    </source>
</evidence>
<feature type="non-terminal residue" evidence="8">
    <location>
        <position position="1"/>
    </location>
</feature>
<sequence>FNNGFGRGDTERLSLGCSGENCVISLGQSCNLGLFLLWHILHFIGTFWYLALRIANALESCLISSGLLKKYKVLCSGKIQCLAIVVDSKDADQTSKVIELLQWLGALGVKYVCLYDTEGVLKKSKEAITGSGRFSHAKSSEEATKTDPLLEQELITVEFASCSDGKAAAVKAANLLFMKYYLGGEQEESILSESHVAEALEAIGLFAIFFPSSSVSVIGLNNLILMPRAFRLWGPSSRPSISLWACKMPPRLPSMKNSLH</sequence>
<keyword evidence="5" id="KW-0808">Transferase</keyword>
<evidence type="ECO:0000256" key="5">
    <source>
        <dbReference type="ARBA" id="ARBA00022679"/>
    </source>
</evidence>
<dbReference type="EC" id="2.5.1.87" evidence="4"/>
<comment type="caution">
    <text evidence="8">The sequence shown here is derived from an EMBL/GenBank/DDBJ whole genome shotgun (WGS) entry which is preliminary data.</text>
</comment>
<dbReference type="InterPro" id="IPR038887">
    <property type="entry name" value="Nus1/NgBR"/>
</dbReference>
<accession>A0AA89B001</accession>
<name>A0AA89B001_9ASTE</name>
<protein>
    <recommendedName>
        <fullName evidence="4">ditrans,polycis-polyprenyl diphosphate synthase [(2E,6E)-farnesyldiphosphate specific]</fullName>
        <ecNumber evidence="4">2.5.1.87</ecNumber>
    </recommendedName>
</protein>
<comment type="catalytic activity">
    <reaction evidence="7">
        <text>n isopentenyl diphosphate + (2E,6E)-farnesyl diphosphate = a di-trans,poly-cis-polyprenyl diphosphate + n diphosphate</text>
        <dbReference type="Rhea" id="RHEA:53008"/>
        <dbReference type="Rhea" id="RHEA-COMP:19494"/>
        <dbReference type="ChEBI" id="CHEBI:33019"/>
        <dbReference type="ChEBI" id="CHEBI:128769"/>
        <dbReference type="ChEBI" id="CHEBI:136960"/>
        <dbReference type="ChEBI" id="CHEBI:175763"/>
        <dbReference type="EC" id="2.5.1.87"/>
    </reaction>
</comment>
<evidence type="ECO:0000256" key="4">
    <source>
        <dbReference type="ARBA" id="ARBA00012596"/>
    </source>
</evidence>
<evidence type="ECO:0000313" key="9">
    <source>
        <dbReference type="Proteomes" id="UP001188597"/>
    </source>
</evidence>
<evidence type="ECO:0000256" key="2">
    <source>
        <dbReference type="ARBA" id="ARBA00004922"/>
    </source>
</evidence>
<comment type="pathway">
    <text evidence="2">Protein modification; protein glycosylation.</text>
</comment>
<dbReference type="PANTHER" id="PTHR21528">
    <property type="entry name" value="DEHYDRODOLICHYL DIPHOSPHATE SYNTHASE COMPLEX SUBUNIT NUS1"/>
    <property type="match status" value="1"/>
</dbReference>
<dbReference type="GO" id="GO:1904423">
    <property type="term" value="C:dehydrodolichyl diphosphate synthase complex"/>
    <property type="evidence" value="ECO:0007669"/>
    <property type="project" value="InterPro"/>
</dbReference>
<gene>
    <name evidence="8" type="ORF">RJ639_047410</name>
</gene>
<dbReference type="PANTHER" id="PTHR21528:SF0">
    <property type="entry name" value="DEHYDRODOLICHYL DIPHOSPHATE SYNTHASE COMPLEX SUBUNIT NUS1"/>
    <property type="match status" value="1"/>
</dbReference>
<evidence type="ECO:0000256" key="6">
    <source>
        <dbReference type="ARBA" id="ARBA00022842"/>
    </source>
</evidence>
<dbReference type="AlphaFoldDB" id="A0AA89B001"/>
<evidence type="ECO:0000256" key="3">
    <source>
        <dbReference type="ARBA" id="ARBA00005432"/>
    </source>
</evidence>
<dbReference type="EMBL" id="JAVXUP010000731">
    <property type="protein sequence ID" value="KAK3022020.1"/>
    <property type="molecule type" value="Genomic_DNA"/>
</dbReference>
<keyword evidence="9" id="KW-1185">Reference proteome</keyword>
<reference evidence="8" key="1">
    <citation type="submission" date="2022-12" db="EMBL/GenBank/DDBJ databases">
        <title>Draft genome assemblies for two species of Escallonia (Escalloniales).</title>
        <authorList>
            <person name="Chanderbali A."/>
            <person name="Dervinis C."/>
            <person name="Anghel I."/>
            <person name="Soltis D."/>
            <person name="Soltis P."/>
            <person name="Zapata F."/>
        </authorList>
    </citation>
    <scope>NUCLEOTIDE SEQUENCE</scope>
    <source>
        <strain evidence="8">UCBG64.0493</strain>
        <tissue evidence="8">Leaf</tissue>
    </source>
</reference>
<evidence type="ECO:0000313" key="8">
    <source>
        <dbReference type="EMBL" id="KAK3022020.1"/>
    </source>
</evidence>
<dbReference type="Proteomes" id="UP001188597">
    <property type="component" value="Unassembled WGS sequence"/>
</dbReference>
<comment type="cofactor">
    <cofactor evidence="1">
        <name>Mg(2+)</name>
        <dbReference type="ChEBI" id="CHEBI:18420"/>
    </cofactor>
</comment>
<organism evidence="8 9">
    <name type="scientific">Escallonia herrerae</name>
    <dbReference type="NCBI Taxonomy" id="1293975"/>
    <lineage>
        <taxon>Eukaryota</taxon>
        <taxon>Viridiplantae</taxon>
        <taxon>Streptophyta</taxon>
        <taxon>Embryophyta</taxon>
        <taxon>Tracheophyta</taxon>
        <taxon>Spermatophyta</taxon>
        <taxon>Magnoliopsida</taxon>
        <taxon>eudicotyledons</taxon>
        <taxon>Gunneridae</taxon>
        <taxon>Pentapetalae</taxon>
        <taxon>asterids</taxon>
        <taxon>campanulids</taxon>
        <taxon>Escalloniales</taxon>
        <taxon>Escalloniaceae</taxon>
        <taxon>Escallonia</taxon>
    </lineage>
</organism>
<evidence type="ECO:0000256" key="7">
    <source>
        <dbReference type="ARBA" id="ARBA00047353"/>
    </source>
</evidence>
<proteinExistence type="inferred from homology"/>